<name>A0ABD0K8U6_9CAEN</name>
<comment type="caution">
    <text evidence="2">The sequence shown here is derived from an EMBL/GenBank/DDBJ whole genome shotgun (WGS) entry which is preliminary data.</text>
</comment>
<evidence type="ECO:0000313" key="2">
    <source>
        <dbReference type="EMBL" id="KAK7483517.1"/>
    </source>
</evidence>
<dbReference type="EMBL" id="JACVVK020000225">
    <property type="protein sequence ID" value="KAK7483517.1"/>
    <property type="molecule type" value="Genomic_DNA"/>
</dbReference>
<reference evidence="2 3" key="1">
    <citation type="journal article" date="2023" name="Sci. Data">
        <title>Genome assembly of the Korean intertidal mud-creeper Batillaria attramentaria.</title>
        <authorList>
            <person name="Patra A.K."/>
            <person name="Ho P.T."/>
            <person name="Jun S."/>
            <person name="Lee S.J."/>
            <person name="Kim Y."/>
            <person name="Won Y.J."/>
        </authorList>
    </citation>
    <scope>NUCLEOTIDE SEQUENCE [LARGE SCALE GENOMIC DNA]</scope>
    <source>
        <strain evidence="2">Wonlab-2016</strain>
    </source>
</reference>
<feature type="region of interest" description="Disordered" evidence="1">
    <location>
        <begin position="58"/>
        <end position="89"/>
    </location>
</feature>
<gene>
    <name evidence="2" type="ORF">BaRGS_00025191</name>
</gene>
<organism evidence="2 3">
    <name type="scientific">Batillaria attramentaria</name>
    <dbReference type="NCBI Taxonomy" id="370345"/>
    <lineage>
        <taxon>Eukaryota</taxon>
        <taxon>Metazoa</taxon>
        <taxon>Spiralia</taxon>
        <taxon>Lophotrochozoa</taxon>
        <taxon>Mollusca</taxon>
        <taxon>Gastropoda</taxon>
        <taxon>Caenogastropoda</taxon>
        <taxon>Sorbeoconcha</taxon>
        <taxon>Cerithioidea</taxon>
        <taxon>Batillariidae</taxon>
        <taxon>Batillaria</taxon>
    </lineage>
</organism>
<feature type="compositionally biased region" description="Basic and acidic residues" evidence="1">
    <location>
        <begin position="68"/>
        <end position="89"/>
    </location>
</feature>
<proteinExistence type="predicted"/>
<evidence type="ECO:0000256" key="1">
    <source>
        <dbReference type="SAM" id="MobiDB-lite"/>
    </source>
</evidence>
<dbReference type="Proteomes" id="UP001519460">
    <property type="component" value="Unassembled WGS sequence"/>
</dbReference>
<sequence length="89" mass="9033">MPGHTGEDRYCVQCSLTIPDALEMLPLGSLPPSPDPAFTGSLSTPALIVLTPCATAVSGTEGAQKGGGGDKQEGRDGGQRGARQREVAP</sequence>
<keyword evidence="3" id="KW-1185">Reference proteome</keyword>
<dbReference type="AlphaFoldDB" id="A0ABD0K8U6"/>
<evidence type="ECO:0000313" key="3">
    <source>
        <dbReference type="Proteomes" id="UP001519460"/>
    </source>
</evidence>
<protein>
    <submittedName>
        <fullName evidence="2">Uncharacterized protein</fullName>
    </submittedName>
</protein>
<accession>A0ABD0K8U6</accession>